<evidence type="ECO:0000313" key="2">
    <source>
        <dbReference type="Proteomes" id="UP000199158"/>
    </source>
</evidence>
<sequence length="218" mass="24859">MVYVTGDMHGELQRFKSPALKKLRKGDTLIVCGDFGFVWNGSKAEQRVLKKLGKRKYNVAFIDGVHENHTLLQNYEVSQWNGGKVHNISGRLFHLMRGQVYNIDGKTIFALGGGENTELDSENTNIADCLPSIEDLYEANHNLQKVDYAVDYVITHDCTGVVKDFLNMDNNIYNHLYAFLNEAAKIIQFKKWFFGCQHIDKVIPPKYVGVFKEVLPLD</sequence>
<dbReference type="AlphaFoldDB" id="A0A1H8D414"/>
<gene>
    <name evidence="1" type="ORF">SAMN05216180_2469</name>
</gene>
<evidence type="ECO:0000313" key="1">
    <source>
        <dbReference type="EMBL" id="SEN01338.1"/>
    </source>
</evidence>
<protein>
    <submittedName>
        <fullName evidence="1">Calcineurin-like phosphoesterase</fullName>
    </submittedName>
</protein>
<dbReference type="SUPFAM" id="SSF56300">
    <property type="entry name" value="Metallo-dependent phosphatases"/>
    <property type="match status" value="1"/>
</dbReference>
<organism evidence="1 2">
    <name type="scientific">Hydrogenoanaerobacterium saccharovorans</name>
    <dbReference type="NCBI Taxonomy" id="474960"/>
    <lineage>
        <taxon>Bacteria</taxon>
        <taxon>Bacillati</taxon>
        <taxon>Bacillota</taxon>
        <taxon>Clostridia</taxon>
        <taxon>Eubacteriales</taxon>
        <taxon>Oscillospiraceae</taxon>
        <taxon>Hydrogenoanaerobacterium</taxon>
    </lineage>
</organism>
<dbReference type="EMBL" id="FOCG01000002">
    <property type="protein sequence ID" value="SEN01338.1"/>
    <property type="molecule type" value="Genomic_DNA"/>
</dbReference>
<dbReference type="OrthoDB" id="9787800at2"/>
<dbReference type="Proteomes" id="UP000199158">
    <property type="component" value="Unassembled WGS sequence"/>
</dbReference>
<proteinExistence type="predicted"/>
<dbReference type="InterPro" id="IPR029052">
    <property type="entry name" value="Metallo-depent_PP-like"/>
</dbReference>
<dbReference type="STRING" id="474960.SAMN05216180_2469"/>
<dbReference type="RefSeq" id="WP_092755592.1">
    <property type="nucleotide sequence ID" value="NZ_FOCG01000002.1"/>
</dbReference>
<accession>A0A1H8D414</accession>
<reference evidence="1 2" key="1">
    <citation type="submission" date="2016-10" db="EMBL/GenBank/DDBJ databases">
        <authorList>
            <person name="de Groot N.N."/>
        </authorList>
    </citation>
    <scope>NUCLEOTIDE SEQUENCE [LARGE SCALE GENOMIC DNA]</scope>
    <source>
        <strain evidence="1 2">CGMCC 1.5070</strain>
    </source>
</reference>
<name>A0A1H8D414_9FIRM</name>
<keyword evidence="2" id="KW-1185">Reference proteome</keyword>